<dbReference type="EMBL" id="WKKH01000007">
    <property type="protein sequence ID" value="MRX75817.1"/>
    <property type="molecule type" value="Genomic_DNA"/>
</dbReference>
<proteinExistence type="predicted"/>
<accession>A0A7K0FW43</accession>
<sequence>MNVSISTVSRALKDHPDISAERKLKVNELAALIAYDPNLYADT</sequence>
<keyword evidence="3" id="KW-1185">Reference proteome</keyword>
<dbReference type="Gene3D" id="1.10.260.40">
    <property type="entry name" value="lambda repressor-like DNA-binding domains"/>
    <property type="match status" value="1"/>
</dbReference>
<dbReference type="PROSITE" id="PS50932">
    <property type="entry name" value="HTH_LACI_2"/>
    <property type="match status" value="1"/>
</dbReference>
<protein>
    <submittedName>
        <fullName evidence="2">LacI family DNA-binding transcriptional regulator</fullName>
    </submittedName>
</protein>
<evidence type="ECO:0000313" key="2">
    <source>
        <dbReference type="EMBL" id="MRX75817.1"/>
    </source>
</evidence>
<gene>
    <name evidence="2" type="ORF">GJU39_06920</name>
</gene>
<dbReference type="GO" id="GO:0006355">
    <property type="term" value="P:regulation of DNA-templated transcription"/>
    <property type="evidence" value="ECO:0007669"/>
    <property type="project" value="InterPro"/>
</dbReference>
<evidence type="ECO:0000313" key="3">
    <source>
        <dbReference type="Proteomes" id="UP000487757"/>
    </source>
</evidence>
<comment type="caution">
    <text evidence="2">The sequence shown here is derived from an EMBL/GenBank/DDBJ whole genome shotgun (WGS) entry which is preliminary data.</text>
</comment>
<reference evidence="2 3" key="1">
    <citation type="submission" date="2019-11" db="EMBL/GenBank/DDBJ databases">
        <title>Pedobacter petrophilus genome.</title>
        <authorList>
            <person name="Feldbauer M.J."/>
            <person name="Newman J.D."/>
        </authorList>
    </citation>
    <scope>NUCLEOTIDE SEQUENCE [LARGE SCALE GENOMIC DNA]</scope>
    <source>
        <strain evidence="2 3">LMG 29686</strain>
    </source>
</reference>
<dbReference type="SUPFAM" id="SSF47413">
    <property type="entry name" value="lambda repressor-like DNA-binding domains"/>
    <property type="match status" value="1"/>
</dbReference>
<dbReference type="GO" id="GO:0003677">
    <property type="term" value="F:DNA binding"/>
    <property type="evidence" value="ECO:0007669"/>
    <property type="project" value="UniProtKB-KW"/>
</dbReference>
<keyword evidence="2" id="KW-0238">DNA-binding</keyword>
<dbReference type="CDD" id="cd01392">
    <property type="entry name" value="HTH_LacI"/>
    <property type="match status" value="1"/>
</dbReference>
<dbReference type="RefSeq" id="WP_342448183.1">
    <property type="nucleotide sequence ID" value="NZ_JBHUJQ010000001.1"/>
</dbReference>
<dbReference type="Proteomes" id="UP000487757">
    <property type="component" value="Unassembled WGS sequence"/>
</dbReference>
<evidence type="ECO:0000259" key="1">
    <source>
        <dbReference type="PROSITE" id="PS50932"/>
    </source>
</evidence>
<dbReference type="InterPro" id="IPR000843">
    <property type="entry name" value="HTH_LacI"/>
</dbReference>
<dbReference type="InterPro" id="IPR010982">
    <property type="entry name" value="Lambda_DNA-bd_dom_sf"/>
</dbReference>
<dbReference type="Pfam" id="PF00356">
    <property type="entry name" value="LacI"/>
    <property type="match status" value="1"/>
</dbReference>
<feature type="domain" description="HTH lacI-type" evidence="1">
    <location>
        <begin position="1"/>
        <end position="43"/>
    </location>
</feature>
<name>A0A7K0FW43_9SPHI</name>
<organism evidence="2 3">
    <name type="scientific">Pedobacter petrophilus</name>
    <dbReference type="NCBI Taxonomy" id="1908241"/>
    <lineage>
        <taxon>Bacteria</taxon>
        <taxon>Pseudomonadati</taxon>
        <taxon>Bacteroidota</taxon>
        <taxon>Sphingobacteriia</taxon>
        <taxon>Sphingobacteriales</taxon>
        <taxon>Sphingobacteriaceae</taxon>
        <taxon>Pedobacter</taxon>
    </lineage>
</organism>
<dbReference type="AlphaFoldDB" id="A0A7K0FW43"/>